<dbReference type="EMBL" id="MTSL01000045">
    <property type="protein sequence ID" value="PJF19723.1"/>
    <property type="molecule type" value="Genomic_DNA"/>
</dbReference>
<dbReference type="STRING" id="1246581.A0A2H9TPP5"/>
<evidence type="ECO:0000313" key="7">
    <source>
        <dbReference type="Proteomes" id="UP000240830"/>
    </source>
</evidence>
<comment type="function">
    <text evidence="5">Subunit of the V1 complex of vacuolar(H+)-ATPase (V-ATPase), a multisubunit enzyme composed of a peripheral complex (V1) that hydrolyzes ATP and a membrane integral complex (V0) that translocates protons. V-ATPase is responsible for acidifying and maintaining the pH of intracellular compartments and in some cell types, is targeted to the plasma membrane, where it is responsible for acidifying the extracellular environment.</text>
</comment>
<dbReference type="GO" id="GO:0000221">
    <property type="term" value="C:vacuolar proton-transporting V-type ATPase, V1 domain"/>
    <property type="evidence" value="ECO:0007669"/>
    <property type="project" value="TreeGrafter"/>
</dbReference>
<dbReference type="NCBIfam" id="TIGR01147">
    <property type="entry name" value="V_ATP_synt_G"/>
    <property type="match status" value="1"/>
</dbReference>
<keyword evidence="2 5" id="KW-0813">Transport</keyword>
<dbReference type="PANTHER" id="PTHR12713">
    <property type="entry name" value="VACUOLAR ATP SYNTHASE SUBUNIT G"/>
    <property type="match status" value="1"/>
</dbReference>
<accession>A0A2H9TPP5</accession>
<protein>
    <recommendedName>
        <fullName evidence="5">V-type proton ATPase subunit G</fullName>
    </recommendedName>
</protein>
<gene>
    <name evidence="6" type="ORF">PSACC_00462</name>
</gene>
<evidence type="ECO:0000313" key="6">
    <source>
        <dbReference type="EMBL" id="PJF19723.1"/>
    </source>
</evidence>
<dbReference type="Pfam" id="PF03179">
    <property type="entry name" value="V-ATPase_G"/>
    <property type="match status" value="1"/>
</dbReference>
<dbReference type="InterPro" id="IPR005124">
    <property type="entry name" value="V-ATPase_G"/>
</dbReference>
<keyword evidence="3 5" id="KW-0375">Hydrogen ion transport</keyword>
<evidence type="ECO:0000256" key="1">
    <source>
        <dbReference type="ARBA" id="ARBA00010066"/>
    </source>
</evidence>
<sequence>MSTPATPTVAAPGVQVLLDAEKEANRQIQAARQCTDARADAHHEIEALKRSKQTEYTEYERTVMGSLEATVEEYGRETAVALEEIKRVGEQKSAEAAKVLLATVIKVEPQIHRNAALRMREGN</sequence>
<dbReference type="OrthoDB" id="250802at2759"/>
<proteinExistence type="inferred from homology"/>
<evidence type="ECO:0000256" key="5">
    <source>
        <dbReference type="RuleBase" id="RU364019"/>
    </source>
</evidence>
<name>A0A2H9TPP5_9FUNG</name>
<comment type="subunit">
    <text evidence="5">V-ATPase is a heteromultimeric enzyme made up of two complexes: the ATP-hydrolytic V1 complex and the proton translocation V0 complex.</text>
</comment>
<evidence type="ECO:0000256" key="4">
    <source>
        <dbReference type="ARBA" id="ARBA00023065"/>
    </source>
</evidence>
<keyword evidence="7" id="KW-1185">Reference proteome</keyword>
<evidence type="ECO:0000256" key="3">
    <source>
        <dbReference type="ARBA" id="ARBA00022781"/>
    </source>
</evidence>
<dbReference type="GO" id="GO:0046961">
    <property type="term" value="F:proton-transporting ATPase activity, rotational mechanism"/>
    <property type="evidence" value="ECO:0007669"/>
    <property type="project" value="InterPro"/>
</dbReference>
<dbReference type="Gene3D" id="1.20.5.2950">
    <property type="match status" value="1"/>
</dbReference>
<dbReference type="Proteomes" id="UP000240830">
    <property type="component" value="Unassembled WGS sequence"/>
</dbReference>
<organism evidence="6 7">
    <name type="scientific">Paramicrosporidium saccamoebae</name>
    <dbReference type="NCBI Taxonomy" id="1246581"/>
    <lineage>
        <taxon>Eukaryota</taxon>
        <taxon>Fungi</taxon>
        <taxon>Fungi incertae sedis</taxon>
        <taxon>Cryptomycota</taxon>
        <taxon>Cryptomycota incertae sedis</taxon>
        <taxon>Paramicrosporidium</taxon>
    </lineage>
</organism>
<comment type="similarity">
    <text evidence="1 5">Belongs to the V-ATPase G subunit family.</text>
</comment>
<evidence type="ECO:0000256" key="2">
    <source>
        <dbReference type="ARBA" id="ARBA00022448"/>
    </source>
</evidence>
<keyword evidence="4 5" id="KW-0406">Ion transport</keyword>
<comment type="caution">
    <text evidence="6">The sequence shown here is derived from an EMBL/GenBank/DDBJ whole genome shotgun (WGS) entry which is preliminary data.</text>
</comment>
<dbReference type="PANTHER" id="PTHR12713:SF11">
    <property type="entry name" value="V-TYPE PROTON ATPASE SUBUNIT G"/>
    <property type="match status" value="1"/>
</dbReference>
<reference evidence="6 7" key="1">
    <citation type="submission" date="2016-10" db="EMBL/GenBank/DDBJ databases">
        <title>The genome of Paramicrosporidium saccamoebae is the missing link in understanding Cryptomycota and Microsporidia evolution.</title>
        <authorList>
            <person name="Quandt C.A."/>
            <person name="Beaudet D."/>
            <person name="Corsaro D."/>
            <person name="Michel R."/>
            <person name="Corradi N."/>
            <person name="James T."/>
        </authorList>
    </citation>
    <scope>NUCLEOTIDE SEQUENCE [LARGE SCALE GENOMIC DNA]</scope>
    <source>
        <strain evidence="6 7">KSL3</strain>
    </source>
</reference>
<dbReference type="AlphaFoldDB" id="A0A2H9TPP5"/>
<dbReference type="GO" id="GO:0016887">
    <property type="term" value="F:ATP hydrolysis activity"/>
    <property type="evidence" value="ECO:0007669"/>
    <property type="project" value="TreeGrafter"/>
</dbReference>